<sequence>MFKSPANRFASFGVVSILPGELIDQIWSIIDQNLQGMFPLDNNVLTFELRHDQKNHVQYVYHSDDSTDTIAFDTEIVYQAAFPDTLLVYDDGQAQTILLPSEAN</sequence>
<organism evidence="1 2">
    <name type="scientific">Lapidilactobacillus mulanensis</name>
    <dbReference type="NCBI Taxonomy" id="2485999"/>
    <lineage>
        <taxon>Bacteria</taxon>
        <taxon>Bacillati</taxon>
        <taxon>Bacillota</taxon>
        <taxon>Bacilli</taxon>
        <taxon>Lactobacillales</taxon>
        <taxon>Lactobacillaceae</taxon>
        <taxon>Lapidilactobacillus</taxon>
    </lineage>
</organism>
<dbReference type="InterPro" id="IPR009303">
    <property type="entry name" value="DUF960"/>
</dbReference>
<proteinExistence type="predicted"/>
<dbReference type="Proteomes" id="UP001597244">
    <property type="component" value="Unassembled WGS sequence"/>
</dbReference>
<dbReference type="Gene3D" id="3.10.450.150">
    <property type="entry name" value="enterococcus faecalis protein"/>
    <property type="match status" value="1"/>
</dbReference>
<name>A0ABW4DMH7_9LACO</name>
<evidence type="ECO:0000313" key="2">
    <source>
        <dbReference type="Proteomes" id="UP001597244"/>
    </source>
</evidence>
<reference evidence="2" key="1">
    <citation type="journal article" date="2019" name="Int. J. Syst. Evol. Microbiol.">
        <title>The Global Catalogue of Microorganisms (GCM) 10K type strain sequencing project: providing services to taxonomists for standard genome sequencing and annotation.</title>
        <authorList>
            <consortium name="The Broad Institute Genomics Platform"/>
            <consortium name="The Broad Institute Genome Sequencing Center for Infectious Disease"/>
            <person name="Wu L."/>
            <person name="Ma J."/>
        </authorList>
    </citation>
    <scope>NUCLEOTIDE SEQUENCE [LARGE SCALE GENOMIC DNA]</scope>
    <source>
        <strain evidence="2">CCM 8951</strain>
    </source>
</reference>
<gene>
    <name evidence="1" type="ORF">ACFQ4L_00500</name>
</gene>
<dbReference type="RefSeq" id="WP_125578749.1">
    <property type="nucleotide sequence ID" value="NZ_JBHTOF010000010.1"/>
</dbReference>
<protein>
    <submittedName>
        <fullName evidence="1">DUF960 domain-containing protein</fullName>
    </submittedName>
</protein>
<dbReference type="EMBL" id="JBHTOF010000010">
    <property type="protein sequence ID" value="MFD1464571.1"/>
    <property type="molecule type" value="Genomic_DNA"/>
</dbReference>
<evidence type="ECO:0000313" key="1">
    <source>
        <dbReference type="EMBL" id="MFD1464571.1"/>
    </source>
</evidence>
<keyword evidence="2" id="KW-1185">Reference proteome</keyword>
<comment type="caution">
    <text evidence="1">The sequence shown here is derived from an EMBL/GenBank/DDBJ whole genome shotgun (WGS) entry which is preliminary data.</text>
</comment>
<dbReference type="Pfam" id="PF06124">
    <property type="entry name" value="DUF960"/>
    <property type="match status" value="1"/>
</dbReference>
<accession>A0ABW4DMH7</accession>